<evidence type="ECO:0000313" key="3">
    <source>
        <dbReference type="Proteomes" id="UP001589758"/>
    </source>
</evidence>
<gene>
    <name evidence="2" type="ORF">ACFFIT_05680</name>
</gene>
<protein>
    <submittedName>
        <fullName evidence="2">Uncharacterized protein</fullName>
    </submittedName>
</protein>
<keyword evidence="3" id="KW-1185">Reference proteome</keyword>
<evidence type="ECO:0000256" key="1">
    <source>
        <dbReference type="SAM" id="Phobius"/>
    </source>
</evidence>
<accession>A0ABV6C9D1</accession>
<evidence type="ECO:0000313" key="2">
    <source>
        <dbReference type="EMBL" id="MFC0179582.1"/>
    </source>
</evidence>
<name>A0ABV6C9D1_9GAMM</name>
<reference evidence="2 3" key="1">
    <citation type="submission" date="2024-09" db="EMBL/GenBank/DDBJ databases">
        <authorList>
            <person name="Sun Q."/>
            <person name="Mori K."/>
        </authorList>
    </citation>
    <scope>NUCLEOTIDE SEQUENCE [LARGE SCALE GENOMIC DNA]</scope>
    <source>
        <strain evidence="2 3">CCM 8545</strain>
    </source>
</reference>
<organism evidence="2 3">
    <name type="scientific">Thorsellia kenyensis</name>
    <dbReference type="NCBI Taxonomy" id="1549888"/>
    <lineage>
        <taxon>Bacteria</taxon>
        <taxon>Pseudomonadati</taxon>
        <taxon>Pseudomonadota</taxon>
        <taxon>Gammaproteobacteria</taxon>
        <taxon>Enterobacterales</taxon>
        <taxon>Thorselliaceae</taxon>
        <taxon>Thorsellia</taxon>
    </lineage>
</organism>
<comment type="caution">
    <text evidence="2">The sequence shown here is derived from an EMBL/GenBank/DDBJ whole genome shotgun (WGS) entry which is preliminary data.</text>
</comment>
<feature type="transmembrane region" description="Helical" evidence="1">
    <location>
        <begin position="20"/>
        <end position="40"/>
    </location>
</feature>
<dbReference type="Proteomes" id="UP001589758">
    <property type="component" value="Unassembled WGS sequence"/>
</dbReference>
<keyword evidence="1" id="KW-1133">Transmembrane helix</keyword>
<proteinExistence type="predicted"/>
<keyword evidence="1" id="KW-0812">Transmembrane</keyword>
<sequence length="153" mass="18164">MYWNIPPVPKRSSPVPYNLLRWLLLIIIVGVLSFYLLLKLKNFGFDSEQMRIAKLIIIFLFCFILFFTIVFIISIAVINFNRRLEIRDFNEHQRYWSQWAQRKLPLLSFSAYLPSKIDQNLIKKIAGIEANVTDKYKIDKQMDEKKLIPGISH</sequence>
<dbReference type="EMBL" id="JBHLXE010000064">
    <property type="protein sequence ID" value="MFC0179582.1"/>
    <property type="molecule type" value="Genomic_DNA"/>
</dbReference>
<feature type="transmembrane region" description="Helical" evidence="1">
    <location>
        <begin position="52"/>
        <end position="78"/>
    </location>
</feature>
<dbReference type="RefSeq" id="WP_385876685.1">
    <property type="nucleotide sequence ID" value="NZ_JBHLXE010000064.1"/>
</dbReference>
<keyword evidence="1" id="KW-0472">Membrane</keyword>